<dbReference type="Pfam" id="PF13439">
    <property type="entry name" value="Glyco_transf_4"/>
    <property type="match status" value="1"/>
</dbReference>
<dbReference type="PANTHER" id="PTHR46401:SF2">
    <property type="entry name" value="GLYCOSYLTRANSFERASE WBBK-RELATED"/>
    <property type="match status" value="1"/>
</dbReference>
<dbReference type="GO" id="GO:0016757">
    <property type="term" value="F:glycosyltransferase activity"/>
    <property type="evidence" value="ECO:0007669"/>
    <property type="project" value="InterPro"/>
</dbReference>
<evidence type="ECO:0000313" key="4">
    <source>
        <dbReference type="EMBL" id="CAA9213429.1"/>
    </source>
</evidence>
<evidence type="ECO:0000259" key="3">
    <source>
        <dbReference type="Pfam" id="PF13439"/>
    </source>
</evidence>
<protein>
    <recommendedName>
        <fullName evidence="5">Mannosyltransferase</fullName>
    </recommendedName>
</protein>
<organism evidence="4">
    <name type="scientific">uncultured Cytophagales bacterium</name>
    <dbReference type="NCBI Taxonomy" id="158755"/>
    <lineage>
        <taxon>Bacteria</taxon>
        <taxon>Pseudomonadati</taxon>
        <taxon>Bacteroidota</taxon>
        <taxon>Sphingobacteriia</taxon>
        <taxon>Sphingobacteriales</taxon>
        <taxon>environmental samples</taxon>
    </lineage>
</organism>
<evidence type="ECO:0000256" key="1">
    <source>
        <dbReference type="ARBA" id="ARBA00022679"/>
    </source>
</evidence>
<dbReference type="InterPro" id="IPR028098">
    <property type="entry name" value="Glyco_trans_4-like_N"/>
</dbReference>
<evidence type="ECO:0008006" key="5">
    <source>
        <dbReference type="Google" id="ProtNLM"/>
    </source>
</evidence>
<dbReference type="PANTHER" id="PTHR46401">
    <property type="entry name" value="GLYCOSYLTRANSFERASE WBBK-RELATED"/>
    <property type="match status" value="1"/>
</dbReference>
<dbReference type="Gene3D" id="3.40.50.2000">
    <property type="entry name" value="Glycogen Phosphorylase B"/>
    <property type="match status" value="2"/>
</dbReference>
<dbReference type="SUPFAM" id="SSF53756">
    <property type="entry name" value="UDP-Glycosyltransferase/glycogen phosphorylase"/>
    <property type="match status" value="1"/>
</dbReference>
<gene>
    <name evidence="4" type="ORF">AVDCRST_MAG56-70</name>
</gene>
<feature type="domain" description="Glycosyl transferase family 1" evidence="2">
    <location>
        <begin position="194"/>
        <end position="342"/>
    </location>
</feature>
<evidence type="ECO:0000259" key="2">
    <source>
        <dbReference type="Pfam" id="PF00534"/>
    </source>
</evidence>
<dbReference type="EMBL" id="CADCTQ010000008">
    <property type="protein sequence ID" value="CAA9213429.1"/>
    <property type="molecule type" value="Genomic_DNA"/>
</dbReference>
<accession>A0A6J4H3P6</accession>
<feature type="domain" description="Glycosyltransferase subfamily 4-like N-terminal" evidence="3">
    <location>
        <begin position="17"/>
        <end position="181"/>
    </location>
</feature>
<dbReference type="InterPro" id="IPR001296">
    <property type="entry name" value="Glyco_trans_1"/>
</dbReference>
<dbReference type="Pfam" id="PF00534">
    <property type="entry name" value="Glycos_transf_1"/>
    <property type="match status" value="1"/>
</dbReference>
<dbReference type="AlphaFoldDB" id="A0A6J4H3P6"/>
<dbReference type="CDD" id="cd03809">
    <property type="entry name" value="GT4_MtfB-like"/>
    <property type="match status" value="1"/>
</dbReference>
<proteinExistence type="predicted"/>
<reference evidence="4" key="1">
    <citation type="submission" date="2020-02" db="EMBL/GenBank/DDBJ databases">
        <authorList>
            <person name="Meier V. D."/>
        </authorList>
    </citation>
    <scope>NUCLEOTIDE SEQUENCE</scope>
    <source>
        <strain evidence="4">AVDCRST_MAG56</strain>
    </source>
</reference>
<keyword evidence="1" id="KW-0808">Transferase</keyword>
<sequence>MPGKILVSGLFVHPGKVGGAENYLYNLLKGFDQLGAAGDIDLLLNAGYSDYNPVVQRFNPIPVRLMGNRAFYDYLLPRVVTQYPAYESVLLPNYVTPLGLFASGRQPRCVTTIHDLLYLHFPRFFSMGKRLWQNTANLHTLNRADKVVCISDFVRHDILERFGEKYKNKLQTIHNPIDFDRFGEVAGAEKPYPHDYILSVSAMYPHKNTLTLLKAFREYKKKTDNGVKLVLAGQLPKHLLGSDFGEYHKELSHVLAHTPDIIVTGYIPNRQLDILYRHCLFFVYPSLFEGFGMPVVEALGCGKPAITTKCASLYEVSMGKAVYVENPASEHELAEKIAYCYDNLPGLTREAARLTPILREKYSVQNIAGQYYRALMG</sequence>
<name>A0A6J4H3P6_9SPHI</name>